<dbReference type="Ensembl" id="ENSPKIT00000014112.1">
    <property type="protein sequence ID" value="ENSPKIP00000033226.1"/>
    <property type="gene ID" value="ENSPKIG00000013020.1"/>
</dbReference>
<dbReference type="SUPFAM" id="SSF54695">
    <property type="entry name" value="POZ domain"/>
    <property type="match status" value="1"/>
</dbReference>
<dbReference type="PANTHER" id="PTHR24410">
    <property type="entry name" value="HL07962P-RELATED"/>
    <property type="match status" value="1"/>
</dbReference>
<keyword evidence="9" id="KW-0472">Membrane</keyword>
<dbReference type="OrthoDB" id="25028at2759"/>
<evidence type="ECO:0000256" key="5">
    <source>
        <dbReference type="ARBA" id="ARBA00022889"/>
    </source>
</evidence>
<dbReference type="GeneID" id="111848370"/>
<dbReference type="InterPro" id="IPR036772">
    <property type="entry name" value="SRCR-like_dom_sf"/>
</dbReference>
<protein>
    <submittedName>
        <fullName evidence="12">Galectin-3-binding protein A-like</fullName>
    </submittedName>
</protein>
<evidence type="ECO:0000256" key="2">
    <source>
        <dbReference type="ARBA" id="ARBA00022525"/>
    </source>
</evidence>
<dbReference type="STRING" id="1676925.ENSPKIP00000033226"/>
<dbReference type="Proteomes" id="UP000261540">
    <property type="component" value="Unplaced"/>
</dbReference>
<feature type="disulfide bond" evidence="8">
    <location>
        <begin position="95"/>
        <end position="156"/>
    </location>
</feature>
<feature type="disulfide bond" evidence="8">
    <location>
        <begin position="126"/>
        <end position="136"/>
    </location>
</feature>
<dbReference type="Pfam" id="PF00530">
    <property type="entry name" value="SRCR"/>
    <property type="match status" value="1"/>
</dbReference>
<keyword evidence="7" id="KW-0325">Glycoprotein</keyword>
<accession>A0A3B3SSZ6</accession>
<keyword evidence="3" id="KW-0272">Extracellular matrix</keyword>
<dbReference type="InterPro" id="IPR001190">
    <property type="entry name" value="SRCR"/>
</dbReference>
<keyword evidence="9" id="KW-1133">Transmembrane helix</keyword>
<dbReference type="KEGG" id="pki:111848370"/>
<dbReference type="InterPro" id="IPR011333">
    <property type="entry name" value="SKP1/BTB/POZ_sf"/>
</dbReference>
<dbReference type="Gene3D" id="3.10.250.10">
    <property type="entry name" value="SRCR-like domain"/>
    <property type="match status" value="1"/>
</dbReference>
<dbReference type="SMART" id="SM00875">
    <property type="entry name" value="BACK"/>
    <property type="match status" value="1"/>
</dbReference>
<evidence type="ECO:0000313" key="12">
    <source>
        <dbReference type="Ensembl" id="ENSPKIP00000033226.1"/>
    </source>
</evidence>
<keyword evidence="13" id="KW-1185">Reference proteome</keyword>
<dbReference type="InterPro" id="IPR000210">
    <property type="entry name" value="BTB/POZ_dom"/>
</dbReference>
<evidence type="ECO:0000259" key="10">
    <source>
        <dbReference type="PROSITE" id="PS50097"/>
    </source>
</evidence>
<dbReference type="Gene3D" id="3.30.710.10">
    <property type="entry name" value="Potassium Channel Kv1.1, Chain A"/>
    <property type="match status" value="1"/>
</dbReference>
<evidence type="ECO:0000259" key="11">
    <source>
        <dbReference type="PROSITE" id="PS50287"/>
    </source>
</evidence>
<dbReference type="PRINTS" id="PR00258">
    <property type="entry name" value="SPERACTRCPTR"/>
</dbReference>
<evidence type="ECO:0000313" key="13">
    <source>
        <dbReference type="Proteomes" id="UP000261540"/>
    </source>
</evidence>
<comment type="subcellular location">
    <subcellularLocation>
        <location evidence="1">Secreted</location>
        <location evidence="1">Extracellular space</location>
        <location evidence="1">Extracellular matrix</location>
    </subcellularLocation>
</comment>
<keyword evidence="5" id="KW-0130">Cell adhesion</keyword>
<dbReference type="RefSeq" id="XP_023676056.1">
    <property type="nucleotide sequence ID" value="XM_023820288.1"/>
</dbReference>
<dbReference type="GeneTree" id="ENSGT00940000168180"/>
<evidence type="ECO:0000256" key="7">
    <source>
        <dbReference type="ARBA" id="ARBA00023180"/>
    </source>
</evidence>
<evidence type="ECO:0000256" key="9">
    <source>
        <dbReference type="SAM" id="Phobius"/>
    </source>
</evidence>
<dbReference type="AlphaFoldDB" id="A0A3B3SSZ6"/>
<keyword evidence="9" id="KW-0812">Transmembrane</keyword>
<feature type="disulfide bond" evidence="8">
    <location>
        <begin position="82"/>
        <end position="146"/>
    </location>
</feature>
<keyword evidence="6 8" id="KW-1015">Disulfide bond</keyword>
<dbReference type="InterPro" id="IPR011705">
    <property type="entry name" value="BACK"/>
</dbReference>
<reference evidence="12" key="2">
    <citation type="submission" date="2025-09" db="UniProtKB">
        <authorList>
            <consortium name="Ensembl"/>
        </authorList>
    </citation>
    <scope>IDENTIFICATION</scope>
</reference>
<feature type="domain" description="BTB" evidence="10">
    <location>
        <begin position="190"/>
        <end position="261"/>
    </location>
</feature>
<evidence type="ECO:0000256" key="6">
    <source>
        <dbReference type="ARBA" id="ARBA00023157"/>
    </source>
</evidence>
<dbReference type="GO" id="GO:0016020">
    <property type="term" value="C:membrane"/>
    <property type="evidence" value="ECO:0007669"/>
    <property type="project" value="InterPro"/>
</dbReference>
<dbReference type="SUPFAM" id="SSF56487">
    <property type="entry name" value="SRCR-like"/>
    <property type="match status" value="1"/>
</dbReference>
<name>A0A3B3SSZ6_9TELE</name>
<dbReference type="Pfam" id="PF07707">
    <property type="entry name" value="BACK"/>
    <property type="match status" value="1"/>
</dbReference>
<evidence type="ECO:0000256" key="8">
    <source>
        <dbReference type="PROSITE-ProRule" id="PRU00196"/>
    </source>
</evidence>
<dbReference type="InterPro" id="IPR051481">
    <property type="entry name" value="BTB-POZ/Galectin-3-binding"/>
</dbReference>
<feature type="domain" description="SRCR" evidence="11">
    <location>
        <begin position="57"/>
        <end position="157"/>
    </location>
</feature>
<dbReference type="PANTHER" id="PTHR24410:SF16">
    <property type="entry name" value="GALECTIN-3-BINDING PROTEIN"/>
    <property type="match status" value="1"/>
</dbReference>
<dbReference type="GO" id="GO:0007155">
    <property type="term" value="P:cell adhesion"/>
    <property type="evidence" value="ECO:0007669"/>
    <property type="project" value="UniProtKB-KW"/>
</dbReference>
<evidence type="ECO:0000256" key="1">
    <source>
        <dbReference type="ARBA" id="ARBA00004498"/>
    </source>
</evidence>
<reference evidence="12" key="1">
    <citation type="submission" date="2025-08" db="UniProtKB">
        <authorList>
            <consortium name="Ensembl"/>
        </authorList>
    </citation>
    <scope>IDENTIFICATION</scope>
</reference>
<feature type="transmembrane region" description="Helical" evidence="9">
    <location>
        <begin position="32"/>
        <end position="52"/>
    </location>
</feature>
<sequence>MDSLNRAAEELRSTQFPSELLKRCSVKRTRKMWAWTGCFPLLLVAVGLAAGARDGDVRLVGGQRSSEGRVEVFYGGQWGTVCDDGWGIAEAQVVCRQLNFPGALSAVSGGTYGQGSGAIWLDDMECTGDESDLPSCCFKGWGVSDCTHSEDAGVVCDRDTALNNVHVYAVDDGLNLSEKLGRLWDSGIGCDFSIVVQSPNRDPADETFCTHRFILSLDPDFTLVSSLQRSSNLTMLVSSACRPYVSSFLRYLYTRQIGITIASVLCLHQMASEFRVKQLQADSARLYPWLLPEDDTFSSPLSMYDDGIRTGDRVLQEVCLQYLAWNCEALINSTAWSTLSTETLQALLSRSDVIVPDEPFLLNALESWFMASGNETEPSTVAALLNNIRFSMISADTLYDLQFTSDTYKKYTALYDADMVEGYPFHVLSFQKLKTHMDSVDVGYSPRTYTGSPWGYIISATEISNYKQSNFNNPYNGWYNGFSRSFTTPAFNNALFQDKMMTWTVEIYFSAEECARRGYTCNSGLAARLYPSSYVQNYEGIGYNNRVVMVCDTGYIFHVQDFKDNIVYLPANSTTGQAYPCFTDQYSFQFVVRPQYKM</sequence>
<dbReference type="PROSITE" id="PS50097">
    <property type="entry name" value="BTB"/>
    <property type="match status" value="1"/>
</dbReference>
<organism evidence="12 13">
    <name type="scientific">Paramormyrops kingsleyae</name>
    <dbReference type="NCBI Taxonomy" id="1676925"/>
    <lineage>
        <taxon>Eukaryota</taxon>
        <taxon>Metazoa</taxon>
        <taxon>Chordata</taxon>
        <taxon>Craniata</taxon>
        <taxon>Vertebrata</taxon>
        <taxon>Euteleostomi</taxon>
        <taxon>Actinopterygii</taxon>
        <taxon>Neopterygii</taxon>
        <taxon>Teleostei</taxon>
        <taxon>Osteoglossocephala</taxon>
        <taxon>Osteoglossomorpha</taxon>
        <taxon>Osteoglossiformes</taxon>
        <taxon>Mormyridae</taxon>
        <taxon>Paramormyrops</taxon>
    </lineage>
</organism>
<proteinExistence type="predicted"/>
<dbReference type="SMART" id="SM00202">
    <property type="entry name" value="SR"/>
    <property type="match status" value="1"/>
</dbReference>
<dbReference type="Gene3D" id="1.25.40.420">
    <property type="match status" value="1"/>
</dbReference>
<keyword evidence="4" id="KW-0732">Signal</keyword>
<evidence type="ECO:0000256" key="4">
    <source>
        <dbReference type="ARBA" id="ARBA00022729"/>
    </source>
</evidence>
<dbReference type="FunFam" id="3.10.250.10:FF:000001">
    <property type="entry name" value="Lysyl oxidase 4 isoform X1"/>
    <property type="match status" value="1"/>
</dbReference>
<keyword evidence="2" id="KW-0964">Secreted</keyword>
<dbReference type="PROSITE" id="PS50287">
    <property type="entry name" value="SRCR_2"/>
    <property type="match status" value="1"/>
</dbReference>
<evidence type="ECO:0000256" key="3">
    <source>
        <dbReference type="ARBA" id="ARBA00022530"/>
    </source>
</evidence>